<dbReference type="Gene3D" id="3.40.50.2000">
    <property type="entry name" value="Glycogen Phosphorylase B"/>
    <property type="match status" value="2"/>
</dbReference>
<evidence type="ECO:0000313" key="3">
    <source>
        <dbReference type="EMBL" id="AZI66582.1"/>
    </source>
</evidence>
<dbReference type="Pfam" id="PF00534">
    <property type="entry name" value="Glycos_transf_1"/>
    <property type="match status" value="1"/>
</dbReference>
<organism evidence="3 4">
    <name type="scientific">Kaistella daneshvariae</name>
    <dbReference type="NCBI Taxonomy" id="2487074"/>
    <lineage>
        <taxon>Bacteria</taxon>
        <taxon>Pseudomonadati</taxon>
        <taxon>Bacteroidota</taxon>
        <taxon>Flavobacteriia</taxon>
        <taxon>Flavobacteriales</taxon>
        <taxon>Weeksellaceae</taxon>
        <taxon>Chryseobacterium group</taxon>
        <taxon>Kaistella</taxon>
    </lineage>
</organism>
<dbReference type="InterPro" id="IPR001296">
    <property type="entry name" value="Glyco_trans_1"/>
</dbReference>
<sequence length="350" mass="39936">MRITIVIADIRKAGGTERAIINMANMLCAEHLITVVSISEKGSPFFCISELVQLEFLNLPSIPRQVSHKPKWNKSFYNALKNYLIKSRPQIIFGAGHNISLIMALLKIAEIKKIALEHIDYTSIPKLSQAAMRWFYPKLDAVVVLSETAKRKIGHLNPNVEIIANTLPFSSDEVSRLVEKKIIMVGRISKEKGYDRIIPIAERMCRDYPDWCIYIYGQGEDEEKLRLQLNNSPTNNVHIMTPVKNIKEVYLSSSLLLMTSYYEAMPMVILEAQHCGLPVLGYSCEGTDSLVEDGVNGFVVQNEEDFYKKLGILINNHHLRLIMGRQGRKNAELYNPQNILKKWTNFLEKQ</sequence>
<evidence type="ECO:0000313" key="4">
    <source>
        <dbReference type="Proteomes" id="UP000274483"/>
    </source>
</evidence>
<reference evidence="3 4" key="1">
    <citation type="submission" date="2018-11" db="EMBL/GenBank/DDBJ databases">
        <title>Proposal to divide the Flavobacteriaceae and reorganize its genera based on Amino Acid Identity values calculated from whole genome sequences.</title>
        <authorList>
            <person name="Nicholson A.C."/>
            <person name="Gulvik C.A."/>
            <person name="Whitney A.M."/>
            <person name="Humrighouse B.W."/>
            <person name="Bell M."/>
            <person name="Holmes B."/>
            <person name="Steigerwalt A.G."/>
            <person name="Villarma A."/>
            <person name="Sheth M."/>
            <person name="Batra D."/>
            <person name="Pryor J."/>
            <person name="Bernardet J.-F."/>
            <person name="Hugo C."/>
            <person name="Kampfer P."/>
            <person name="Newman J.D."/>
            <person name="McQuiston J.R."/>
        </authorList>
    </citation>
    <scope>NUCLEOTIDE SEQUENCE [LARGE SCALE GENOMIC DNA]</scope>
    <source>
        <strain evidence="3 4">H3001</strain>
    </source>
</reference>
<gene>
    <name evidence="3" type="ORF">EIB71_02295</name>
</gene>
<protein>
    <submittedName>
        <fullName evidence="3">Glycosyltransferase family 4 protein</fullName>
    </submittedName>
</protein>
<dbReference type="Pfam" id="PF13439">
    <property type="entry name" value="Glyco_transf_4"/>
    <property type="match status" value="1"/>
</dbReference>
<feature type="domain" description="Glycosyltransferase subfamily 4-like N-terminal" evidence="2">
    <location>
        <begin position="14"/>
        <end position="165"/>
    </location>
</feature>
<dbReference type="RefSeq" id="WP_124757181.1">
    <property type="nucleotide sequence ID" value="NZ_CBCRWA010000001.1"/>
</dbReference>
<dbReference type="Proteomes" id="UP000274483">
    <property type="component" value="Chromosome"/>
</dbReference>
<accession>A0ABM7C6L0</accession>
<dbReference type="PANTHER" id="PTHR12526:SF630">
    <property type="entry name" value="GLYCOSYLTRANSFERASE"/>
    <property type="match status" value="1"/>
</dbReference>
<evidence type="ECO:0000259" key="1">
    <source>
        <dbReference type="Pfam" id="PF00534"/>
    </source>
</evidence>
<dbReference type="PANTHER" id="PTHR12526">
    <property type="entry name" value="GLYCOSYLTRANSFERASE"/>
    <property type="match status" value="1"/>
</dbReference>
<dbReference type="SUPFAM" id="SSF53756">
    <property type="entry name" value="UDP-Glycosyltransferase/glycogen phosphorylase"/>
    <property type="match status" value="1"/>
</dbReference>
<dbReference type="EMBL" id="CP034158">
    <property type="protein sequence ID" value="AZI66582.1"/>
    <property type="molecule type" value="Genomic_DNA"/>
</dbReference>
<dbReference type="InterPro" id="IPR028098">
    <property type="entry name" value="Glyco_trans_4-like_N"/>
</dbReference>
<feature type="domain" description="Glycosyl transferase family 1" evidence="1">
    <location>
        <begin position="179"/>
        <end position="329"/>
    </location>
</feature>
<name>A0ABM7C6L0_9FLAO</name>
<evidence type="ECO:0000259" key="2">
    <source>
        <dbReference type="Pfam" id="PF13439"/>
    </source>
</evidence>
<keyword evidence="4" id="KW-1185">Reference proteome</keyword>
<proteinExistence type="predicted"/>